<name>Q21E26_SACD2</name>
<dbReference type="Proteomes" id="UP000001947">
    <property type="component" value="Chromosome"/>
</dbReference>
<dbReference type="GeneID" id="98615401"/>
<dbReference type="GO" id="GO:0016758">
    <property type="term" value="F:hexosyltransferase activity"/>
    <property type="evidence" value="ECO:0007669"/>
    <property type="project" value="TreeGrafter"/>
</dbReference>
<gene>
    <name evidence="3" type="ordered locus">Sde_3798</name>
</gene>
<dbReference type="KEGG" id="sde:Sde_3798"/>
<evidence type="ECO:0000256" key="1">
    <source>
        <dbReference type="ARBA" id="ARBA00022676"/>
    </source>
</evidence>
<dbReference type="EMBL" id="CP000282">
    <property type="protein sequence ID" value="ABD83053.1"/>
    <property type="molecule type" value="Genomic_DNA"/>
</dbReference>
<dbReference type="NCBIfam" id="TIGR00696">
    <property type="entry name" value="wecG_tagA_cpsF"/>
    <property type="match status" value="1"/>
</dbReference>
<dbReference type="PANTHER" id="PTHR34136:SF1">
    <property type="entry name" value="UDP-N-ACETYL-D-MANNOSAMINURONIC ACID TRANSFERASE"/>
    <property type="match status" value="1"/>
</dbReference>
<dbReference type="eggNOG" id="COG1922">
    <property type="taxonomic scope" value="Bacteria"/>
</dbReference>
<evidence type="ECO:0000313" key="3">
    <source>
        <dbReference type="EMBL" id="ABD83053.1"/>
    </source>
</evidence>
<evidence type="ECO:0000313" key="4">
    <source>
        <dbReference type="Proteomes" id="UP000001947"/>
    </source>
</evidence>
<keyword evidence="1" id="KW-0328">Glycosyltransferase</keyword>
<dbReference type="CAZy" id="GT26">
    <property type="family name" value="Glycosyltransferase Family 26"/>
</dbReference>
<keyword evidence="2 3" id="KW-0808">Transferase</keyword>
<keyword evidence="4" id="KW-1185">Reference proteome</keyword>
<evidence type="ECO:0000256" key="2">
    <source>
        <dbReference type="ARBA" id="ARBA00022679"/>
    </source>
</evidence>
<dbReference type="RefSeq" id="WP_011470268.1">
    <property type="nucleotide sequence ID" value="NC_007912.1"/>
</dbReference>
<dbReference type="Pfam" id="PF03808">
    <property type="entry name" value="Glyco_tran_WecG"/>
    <property type="match status" value="1"/>
</dbReference>
<protein>
    <submittedName>
        <fullName evidence="3">B-glycosyltransferase-like protein</fullName>
    </submittedName>
</protein>
<proteinExistence type="predicted"/>
<reference evidence="3 4" key="1">
    <citation type="journal article" date="2008" name="PLoS Genet.">
        <title>Complete genome sequence of the complex carbohydrate-degrading marine bacterium, Saccharophagus degradans strain 2-40 T.</title>
        <authorList>
            <person name="Weiner R.M."/>
            <person name="Taylor L.E.II."/>
            <person name="Henrissat B."/>
            <person name="Hauser L."/>
            <person name="Land M."/>
            <person name="Coutinho P.M."/>
            <person name="Rancurel C."/>
            <person name="Saunders E.H."/>
            <person name="Longmire A.G."/>
            <person name="Zhang H."/>
            <person name="Bayer E.A."/>
            <person name="Gilbert H.J."/>
            <person name="Larimer F."/>
            <person name="Zhulin I.B."/>
            <person name="Ekborg N.A."/>
            <person name="Lamed R."/>
            <person name="Richardson P.M."/>
            <person name="Borovok I."/>
            <person name="Hutcheson S."/>
        </authorList>
    </citation>
    <scope>NUCLEOTIDE SEQUENCE [LARGE SCALE GENOMIC DNA]</scope>
    <source>
        <strain evidence="4">2-40 / ATCC 43961 / DSM 17024</strain>
    </source>
</reference>
<dbReference type="CDD" id="cd06533">
    <property type="entry name" value="Glyco_transf_WecG_TagA"/>
    <property type="match status" value="1"/>
</dbReference>
<dbReference type="HOGENOM" id="CLU_032975_0_0_6"/>
<dbReference type="InterPro" id="IPR004629">
    <property type="entry name" value="WecG_TagA_CpsF"/>
</dbReference>
<dbReference type="STRING" id="203122.Sde_3798"/>
<accession>Q21E26</accession>
<organism evidence="3 4">
    <name type="scientific">Saccharophagus degradans (strain 2-40 / ATCC 43961 / DSM 17024)</name>
    <dbReference type="NCBI Taxonomy" id="203122"/>
    <lineage>
        <taxon>Bacteria</taxon>
        <taxon>Pseudomonadati</taxon>
        <taxon>Pseudomonadota</taxon>
        <taxon>Gammaproteobacteria</taxon>
        <taxon>Cellvibrionales</taxon>
        <taxon>Cellvibrionaceae</taxon>
        <taxon>Saccharophagus</taxon>
    </lineage>
</organism>
<dbReference type="OrthoDB" id="9808602at2"/>
<sequence>MQILSLQRQKFYPFSVVLVDKILALTVLALLLPVHALNTLLAIFQRKAFTRSELKQDALGRVVELTRWNVGLLRESLHLLNVVKNEISLAGVSLKYVCIEEDILTLTPLKPGLFSIYEIQHTIGRIDCSHGDTLRQHERNITVRFQLAIVIKAIVCRVLYQSNKAREASRFNVLGVHVDNWLLADVLNWIFTDTNIDTNTNTNINAKGNCRSGYFINVNSINLAYSDGDFKKVLASADCALADGSGVRLGAKRLGVQLRDNVNGTDLLPHICRRAIAEGWSIYLLGSEKGVAAATAKNLKATFTGLRIAGTHHGFVSEQDDELLVQQINQSGADIVLVAMGSPMQEKWIARNKVNLQASTALAVGGLFDFYSGKIPRAPVWMRELGMEWIYRLAMEPKAKFNRYVIGNPLFMWRIMNAKT</sequence>
<dbReference type="PANTHER" id="PTHR34136">
    <property type="match status" value="1"/>
</dbReference>
<dbReference type="AlphaFoldDB" id="Q21E26"/>